<evidence type="ECO:0000313" key="3">
    <source>
        <dbReference type="Proteomes" id="UP000189800"/>
    </source>
</evidence>
<gene>
    <name evidence="2" type="ORF">B0680_07850</name>
</gene>
<evidence type="ECO:0000259" key="1">
    <source>
        <dbReference type="Pfam" id="PF10111"/>
    </source>
</evidence>
<dbReference type="Gene3D" id="3.40.50.12580">
    <property type="match status" value="1"/>
</dbReference>
<dbReference type="Gene3D" id="3.90.550.10">
    <property type="entry name" value="Spore Coat Polysaccharide Biosynthesis Protein SpsA, Chain A"/>
    <property type="match status" value="1"/>
</dbReference>
<dbReference type="RefSeq" id="WP_078254550.1">
    <property type="nucleotide sequence ID" value="NZ_MUYU01000018.1"/>
</dbReference>
<dbReference type="InterPro" id="IPR019290">
    <property type="entry name" value="GlycosylTrfase-like_prok"/>
</dbReference>
<dbReference type="Pfam" id="PF10111">
    <property type="entry name" value="Glyco_tranf_2_2"/>
    <property type="match status" value="1"/>
</dbReference>
<dbReference type="GO" id="GO:0015774">
    <property type="term" value="P:polysaccharide transport"/>
    <property type="evidence" value="ECO:0007669"/>
    <property type="project" value="InterPro"/>
</dbReference>
<comment type="caution">
    <text evidence="2">The sequence shown here is derived from an EMBL/GenBank/DDBJ whole genome shotgun (WGS) entry which is preliminary data.</text>
</comment>
<keyword evidence="3" id="KW-1185">Reference proteome</keyword>
<dbReference type="OrthoDB" id="7791059at2"/>
<dbReference type="GO" id="GO:0000271">
    <property type="term" value="P:polysaccharide biosynthetic process"/>
    <property type="evidence" value="ECO:0007669"/>
    <property type="project" value="InterPro"/>
</dbReference>
<proteinExistence type="predicted"/>
<dbReference type="InterPro" id="IPR043148">
    <property type="entry name" value="TagF_C"/>
</dbReference>
<organism evidence="2 3">
    <name type="scientific">Moraxella pluranimalium</name>
    <dbReference type="NCBI Taxonomy" id="470453"/>
    <lineage>
        <taxon>Bacteria</taxon>
        <taxon>Pseudomonadati</taxon>
        <taxon>Pseudomonadota</taxon>
        <taxon>Gammaproteobacteria</taxon>
        <taxon>Moraxellales</taxon>
        <taxon>Moraxellaceae</taxon>
        <taxon>Moraxella</taxon>
    </lineage>
</organism>
<dbReference type="InterPro" id="IPR029044">
    <property type="entry name" value="Nucleotide-diphossugar_trans"/>
</dbReference>
<protein>
    <recommendedName>
        <fullName evidence="1">Glycosyltransferase 2-like prokaryotic type domain-containing protein</fullName>
    </recommendedName>
</protein>
<dbReference type="Proteomes" id="UP000189800">
    <property type="component" value="Unassembled WGS sequence"/>
</dbReference>
<dbReference type="Pfam" id="PF05159">
    <property type="entry name" value="Capsule_synth"/>
    <property type="match status" value="1"/>
</dbReference>
<name>A0A1T0CLJ5_9GAMM</name>
<dbReference type="STRING" id="470453.B0680_07850"/>
<dbReference type="SUPFAM" id="SSF53448">
    <property type="entry name" value="Nucleotide-diphospho-sugar transferases"/>
    <property type="match status" value="1"/>
</dbReference>
<feature type="domain" description="Glycosyltransferase 2-like prokaryotic type" evidence="1">
    <location>
        <begin position="4"/>
        <end position="274"/>
    </location>
</feature>
<dbReference type="EMBL" id="MUYU01000018">
    <property type="protein sequence ID" value="OOS23228.1"/>
    <property type="molecule type" value="Genomic_DNA"/>
</dbReference>
<dbReference type="InterPro" id="IPR007833">
    <property type="entry name" value="Capsule_polysaccharide_synth"/>
</dbReference>
<accession>A0A1T0CLJ5</accession>
<sequence length="797" mass="92127">MILSVIFPVRVSNNRQYVLDNIARILSIKPNHPDVEFILVDSGSTSFFSEQIKRLCNKYQTRYIYQDTRSQTFSIGRARDLGAQVATGQCIMFLDVDLVFDKLFFDKIIAEIKIRDMFVNIAEYFCIPCFYIDEGYSSEFLGLEDITNPAHYRKLQNDYECGNNTGIQSFAPATSLFVINRWHFLSIGGHRNEFSGHGSEDFELAHRLATYARKHHRTYNYYTDKKDYSSIEYEGFRSYFSMAGYSVYNNGLFAVHLWHPRPKDKYQVATPKNKEMLQTFMRDFDSGKSKIDPLDDLSKNDVTLVFGVRKDTAWLSIRQLLPLLGKVEYISELKVDINKIGDLIRSRNITRFLFWNPYGNETRLAIYRWAILNNFPFYVFERGALPDSWFIDKGFNADSLSYAQENWDRFLSNDEIIDTEEYINSVIQSGNTLEKNDNYRGEALIREIFDVKYRVGGRKILFIGLQRPSDSVIKFFSGAIQSYDNFITAVNDVIASLDPQEWYIVIKKHPLEPEFPKGLSVSNNVLLVDNEYHIHDLLSIAHKVMLINSGVGLLAMLFRKHVIHMGEAFYSFPSINSYAKSSNEAIKMLESEFIVSESDVIKFIHYLKNDFYSFANASYSRRTEKDGSFRSILESLEFYQIRTPDGIALDVKYREYAIPLHSKVYGFFLPSIIREMKKNPSVFRSPIDVLKHQNVVAAPPGTKPLADQVSKPVSNVESTKTQKLGQVEVLVQAQSLDEPTLPEVDRKEGVRQMEALAEVERLVRLKNKFKRDPYAFFADSKNPALSKLKFFYKKGRK</sequence>
<evidence type="ECO:0000313" key="2">
    <source>
        <dbReference type="EMBL" id="OOS23228.1"/>
    </source>
</evidence>
<dbReference type="AlphaFoldDB" id="A0A1T0CLJ5"/>
<reference evidence="2 3" key="1">
    <citation type="submission" date="2017-02" db="EMBL/GenBank/DDBJ databases">
        <title>Draft genome sequence of Moraxella pluranimalium CCUG 54913T type strain.</title>
        <authorList>
            <person name="Salva-Serra F."/>
            <person name="Engstrom-Jakobsson H."/>
            <person name="Thorell K."/>
            <person name="Jaen-Luchoro D."/>
            <person name="Gonzales-Siles L."/>
            <person name="Karlsson R."/>
            <person name="Yazdan S."/>
            <person name="Boulund F."/>
            <person name="Johnning A."/>
            <person name="Engstrand L."/>
            <person name="Kristiansson E."/>
            <person name="Moore E."/>
        </authorList>
    </citation>
    <scope>NUCLEOTIDE SEQUENCE [LARGE SCALE GENOMIC DNA]</scope>
    <source>
        <strain evidence="2 3">CCUG 54913</strain>
    </source>
</reference>
<dbReference type="CDD" id="cd00761">
    <property type="entry name" value="Glyco_tranf_GTA_type"/>
    <property type="match status" value="1"/>
</dbReference>